<name>A0A0G0HPL7_9BACT</name>
<dbReference type="GO" id="GO:0009252">
    <property type="term" value="P:peptidoglycan biosynthetic process"/>
    <property type="evidence" value="ECO:0007669"/>
    <property type="project" value="UniProtKB-UniRule"/>
</dbReference>
<gene>
    <name evidence="10" type="primary">murG</name>
    <name evidence="13" type="ORF">US58_C0017G0006</name>
</gene>
<dbReference type="SUPFAM" id="SSF53756">
    <property type="entry name" value="UDP-Glycosyltransferase/glycogen phosphorylase"/>
    <property type="match status" value="1"/>
</dbReference>
<comment type="caution">
    <text evidence="10">Lacks conserved residue(s) required for the propagation of feature annotation.</text>
</comment>
<feature type="binding site" evidence="10">
    <location>
        <position position="165"/>
    </location>
    <ligand>
        <name>UDP-N-acetyl-alpha-D-glucosamine</name>
        <dbReference type="ChEBI" id="CHEBI:57705"/>
    </ligand>
</feature>
<dbReference type="HAMAP" id="MF_00033">
    <property type="entry name" value="MurG"/>
    <property type="match status" value="1"/>
</dbReference>
<keyword evidence="4 10" id="KW-0808">Transferase</keyword>
<keyword evidence="8 10" id="KW-0131">Cell cycle</keyword>
<keyword evidence="9 10" id="KW-0961">Cell wall biogenesis/degradation</keyword>
<dbReference type="GO" id="GO:0071555">
    <property type="term" value="P:cell wall organization"/>
    <property type="evidence" value="ECO:0007669"/>
    <property type="project" value="UniProtKB-KW"/>
</dbReference>
<keyword evidence="7 10" id="KW-0472">Membrane</keyword>
<evidence type="ECO:0000313" key="13">
    <source>
        <dbReference type="EMBL" id="KKQ40560.1"/>
    </source>
</evidence>
<dbReference type="EC" id="2.4.1.227" evidence="10"/>
<dbReference type="Pfam" id="PF04101">
    <property type="entry name" value="Glyco_tran_28_C"/>
    <property type="match status" value="1"/>
</dbReference>
<dbReference type="GO" id="GO:0050511">
    <property type="term" value="F:undecaprenyldiphospho-muramoylpentapeptide beta-N-acetylglucosaminyltransferase activity"/>
    <property type="evidence" value="ECO:0007669"/>
    <property type="project" value="UniProtKB-UniRule"/>
</dbReference>
<dbReference type="Pfam" id="PF03033">
    <property type="entry name" value="Glyco_transf_28"/>
    <property type="match status" value="1"/>
</dbReference>
<comment type="caution">
    <text evidence="13">The sequence shown here is derived from an EMBL/GenBank/DDBJ whole genome shotgun (WGS) entry which is preliminary data.</text>
</comment>
<dbReference type="PANTHER" id="PTHR21015">
    <property type="entry name" value="UDP-N-ACETYLGLUCOSAMINE--N-ACETYLMURAMYL-(PENTAPEPTIDE) PYROPHOSPHORYL-UNDECAPRENOL N-ACETYLGLUCOSAMINE TRANSFERASE 1"/>
    <property type="match status" value="1"/>
</dbReference>
<dbReference type="PANTHER" id="PTHR21015:SF22">
    <property type="entry name" value="GLYCOSYLTRANSFERASE"/>
    <property type="match status" value="1"/>
</dbReference>
<evidence type="ECO:0000256" key="5">
    <source>
        <dbReference type="ARBA" id="ARBA00022960"/>
    </source>
</evidence>
<keyword evidence="2 10" id="KW-0132">Cell division</keyword>
<evidence type="ECO:0000256" key="8">
    <source>
        <dbReference type="ARBA" id="ARBA00023306"/>
    </source>
</evidence>
<feature type="domain" description="Glycosyltransferase family 28 N-terminal" evidence="11">
    <location>
        <begin position="3"/>
        <end position="142"/>
    </location>
</feature>
<dbReference type="InterPro" id="IPR004276">
    <property type="entry name" value="GlycoTrans_28_N"/>
</dbReference>
<feature type="binding site" evidence="10">
    <location>
        <position position="289"/>
    </location>
    <ligand>
        <name>UDP-N-acetyl-alpha-D-glucosamine</name>
        <dbReference type="ChEBI" id="CHEBI:57705"/>
    </ligand>
</feature>
<keyword evidence="1 10" id="KW-1003">Cell membrane</keyword>
<comment type="subcellular location">
    <subcellularLocation>
        <location evidence="10">Cell membrane</location>
        <topology evidence="10">Peripheral membrane protein</topology>
        <orientation evidence="10">Cytoplasmic side</orientation>
    </subcellularLocation>
</comment>
<dbReference type="AlphaFoldDB" id="A0A0G0HPL7"/>
<keyword evidence="6 10" id="KW-0573">Peptidoglycan synthesis</keyword>
<sequence>MKIVLSGGGTLGPVVPLLAITESYRAVYPKTEFIWVGTHRGPEKELIIKYNIPFFTLIAGKWRRYFSFWNLIDLFKIFIAFIKSLVFLWEEKPDLLISGGGFVSVPLHFAAALFGIPTWIHQQDVEPGLANKIMAKFATKITTALETGVNQFGYKSAEWIGNPSRDLTVEDKSISYEKFNLPEDKPVIFALGGGTGSARINQMVLEALPAWPRDWQVIHLVGRERPSELQERAMEVFKNYHVYKFFTDEMKDAYAIADVVIARAGFATLTELAALGKAAIILPMAGTHQEANIKIFSKEQAVVAFNERTDTGLKLAQEIKELILHPEQRELLGKKLQEILPRAKPDRIVEIIDELKNRD</sequence>
<keyword evidence="3 10" id="KW-0328">Glycosyltransferase</keyword>
<evidence type="ECO:0000256" key="4">
    <source>
        <dbReference type="ARBA" id="ARBA00022679"/>
    </source>
</evidence>
<dbReference type="GO" id="GO:0051991">
    <property type="term" value="F:UDP-N-acetyl-D-glucosamine:N-acetylmuramoyl-L-alanyl-D-glutamyl-meso-2,6-diaminopimelyl-D-alanyl-D-alanine-diphosphoundecaprenol 4-beta-N-acetylglucosaminlytransferase activity"/>
    <property type="evidence" value="ECO:0007669"/>
    <property type="project" value="RHEA"/>
</dbReference>
<dbReference type="UniPathway" id="UPA00219"/>
<comment type="catalytic activity">
    <reaction evidence="10">
        <text>di-trans,octa-cis-undecaprenyl diphospho-N-acetyl-alpha-D-muramoyl-L-alanyl-D-glutamyl-meso-2,6-diaminopimeloyl-D-alanyl-D-alanine + UDP-N-acetyl-alpha-D-glucosamine = di-trans,octa-cis-undecaprenyl diphospho-[N-acetyl-alpha-D-glucosaminyl-(1-&gt;4)]-N-acetyl-alpha-D-muramoyl-L-alanyl-D-glutamyl-meso-2,6-diaminopimeloyl-D-alanyl-D-alanine + UDP + H(+)</text>
        <dbReference type="Rhea" id="RHEA:31227"/>
        <dbReference type="ChEBI" id="CHEBI:15378"/>
        <dbReference type="ChEBI" id="CHEBI:57705"/>
        <dbReference type="ChEBI" id="CHEBI:58223"/>
        <dbReference type="ChEBI" id="CHEBI:61387"/>
        <dbReference type="ChEBI" id="CHEBI:61388"/>
        <dbReference type="EC" id="2.4.1.227"/>
    </reaction>
</comment>
<evidence type="ECO:0000256" key="10">
    <source>
        <dbReference type="HAMAP-Rule" id="MF_00033"/>
    </source>
</evidence>
<dbReference type="InterPro" id="IPR006009">
    <property type="entry name" value="GlcNAc_MurG"/>
</dbReference>
<dbReference type="InterPro" id="IPR007235">
    <property type="entry name" value="Glyco_trans_28_C"/>
</dbReference>
<dbReference type="CDD" id="cd03785">
    <property type="entry name" value="GT28_MurG"/>
    <property type="match status" value="1"/>
</dbReference>
<dbReference type="Proteomes" id="UP000034333">
    <property type="component" value="Unassembled WGS sequence"/>
</dbReference>
<dbReference type="STRING" id="1619036.US58_C0017G0006"/>
<proteinExistence type="inferred from homology"/>
<evidence type="ECO:0000256" key="2">
    <source>
        <dbReference type="ARBA" id="ARBA00022618"/>
    </source>
</evidence>
<dbReference type="EMBL" id="LBTN01000017">
    <property type="protein sequence ID" value="KKQ40560.1"/>
    <property type="molecule type" value="Genomic_DNA"/>
</dbReference>
<evidence type="ECO:0000313" key="14">
    <source>
        <dbReference type="Proteomes" id="UP000034333"/>
    </source>
</evidence>
<protein>
    <recommendedName>
        <fullName evidence="10">UDP-N-acetylglucosamine--N-acetylmuramyl-(pentapeptide) pyrophosphoryl-undecaprenol N-acetylglucosamine transferase</fullName>
        <ecNumber evidence="10">2.4.1.227</ecNumber>
    </recommendedName>
    <alternativeName>
        <fullName evidence="10">Undecaprenyl-PP-MurNAc-pentapeptide-UDPGlcNAc GlcNAc transferase</fullName>
    </alternativeName>
</protein>
<dbReference type="GO" id="GO:0008360">
    <property type="term" value="P:regulation of cell shape"/>
    <property type="evidence" value="ECO:0007669"/>
    <property type="project" value="UniProtKB-KW"/>
</dbReference>
<dbReference type="GO" id="GO:0005886">
    <property type="term" value="C:plasma membrane"/>
    <property type="evidence" value="ECO:0007669"/>
    <property type="project" value="UniProtKB-SubCell"/>
</dbReference>
<evidence type="ECO:0000256" key="1">
    <source>
        <dbReference type="ARBA" id="ARBA00022475"/>
    </source>
</evidence>
<keyword evidence="5 10" id="KW-0133">Cell shape</keyword>
<evidence type="ECO:0000259" key="11">
    <source>
        <dbReference type="Pfam" id="PF03033"/>
    </source>
</evidence>
<dbReference type="GO" id="GO:0051301">
    <property type="term" value="P:cell division"/>
    <property type="evidence" value="ECO:0007669"/>
    <property type="project" value="UniProtKB-KW"/>
</dbReference>
<evidence type="ECO:0000256" key="6">
    <source>
        <dbReference type="ARBA" id="ARBA00022984"/>
    </source>
</evidence>
<organism evidence="13 14">
    <name type="scientific">Candidatus Magasanikbacteria bacterium GW2011_GWA2_37_8</name>
    <dbReference type="NCBI Taxonomy" id="1619036"/>
    <lineage>
        <taxon>Bacteria</taxon>
        <taxon>Candidatus Magasanikiibacteriota</taxon>
    </lineage>
</organism>
<dbReference type="GO" id="GO:0005975">
    <property type="term" value="P:carbohydrate metabolic process"/>
    <property type="evidence" value="ECO:0007669"/>
    <property type="project" value="InterPro"/>
</dbReference>
<comment type="function">
    <text evidence="10">Cell wall formation. Catalyzes the transfer of a GlcNAc subunit on undecaprenyl-pyrophosphoryl-MurNAc-pentapeptide (lipid intermediate I) to form undecaprenyl-pyrophosphoryl-MurNAc-(pentapeptide)GlcNAc (lipid intermediate II).</text>
</comment>
<reference evidence="13 14" key="1">
    <citation type="journal article" date="2015" name="Nature">
        <title>rRNA introns, odd ribosomes, and small enigmatic genomes across a large radiation of phyla.</title>
        <authorList>
            <person name="Brown C.T."/>
            <person name="Hug L.A."/>
            <person name="Thomas B.C."/>
            <person name="Sharon I."/>
            <person name="Castelle C.J."/>
            <person name="Singh A."/>
            <person name="Wilkins M.J."/>
            <person name="Williams K.H."/>
            <person name="Banfield J.F."/>
        </authorList>
    </citation>
    <scope>NUCLEOTIDE SEQUENCE [LARGE SCALE GENOMIC DNA]</scope>
</reference>
<evidence type="ECO:0000256" key="9">
    <source>
        <dbReference type="ARBA" id="ARBA00023316"/>
    </source>
</evidence>
<evidence type="ECO:0000256" key="3">
    <source>
        <dbReference type="ARBA" id="ARBA00022676"/>
    </source>
</evidence>
<evidence type="ECO:0000256" key="7">
    <source>
        <dbReference type="ARBA" id="ARBA00023136"/>
    </source>
</evidence>
<comment type="pathway">
    <text evidence="10">Cell wall biogenesis; peptidoglycan biosynthesis.</text>
</comment>
<accession>A0A0G0HPL7</accession>
<dbReference type="Gene3D" id="3.40.50.2000">
    <property type="entry name" value="Glycogen Phosphorylase B"/>
    <property type="match status" value="2"/>
</dbReference>
<comment type="similarity">
    <text evidence="10">Belongs to the glycosyltransferase 28 family. MurG subfamily.</text>
</comment>
<feature type="domain" description="Glycosyl transferase family 28 C-terminal" evidence="12">
    <location>
        <begin position="187"/>
        <end position="330"/>
    </location>
</feature>
<evidence type="ECO:0000259" key="12">
    <source>
        <dbReference type="Pfam" id="PF04101"/>
    </source>
</evidence>